<gene>
    <name evidence="2" type="ORF">M430DRAFT_59237</name>
</gene>
<protein>
    <recommendedName>
        <fullName evidence="4">AA1-like domain-containing protein</fullName>
    </recommendedName>
</protein>
<keyword evidence="1" id="KW-0732">Signal</keyword>
<evidence type="ECO:0000313" key="2">
    <source>
        <dbReference type="EMBL" id="PSS16829.1"/>
    </source>
</evidence>
<reference evidence="2 3" key="1">
    <citation type="journal article" date="2018" name="New Phytol.">
        <title>Comparative genomics and transcriptomics depict ericoid mycorrhizal fungi as versatile saprotrophs and plant mutualists.</title>
        <authorList>
            <person name="Martino E."/>
            <person name="Morin E."/>
            <person name="Grelet G.A."/>
            <person name="Kuo A."/>
            <person name="Kohler A."/>
            <person name="Daghino S."/>
            <person name="Barry K.W."/>
            <person name="Cichocki N."/>
            <person name="Clum A."/>
            <person name="Dockter R.B."/>
            <person name="Hainaut M."/>
            <person name="Kuo R.C."/>
            <person name="LaButti K."/>
            <person name="Lindahl B.D."/>
            <person name="Lindquist E.A."/>
            <person name="Lipzen A."/>
            <person name="Khouja H.R."/>
            <person name="Magnuson J."/>
            <person name="Murat C."/>
            <person name="Ohm R.A."/>
            <person name="Singer S.W."/>
            <person name="Spatafora J.W."/>
            <person name="Wang M."/>
            <person name="Veneault-Fourrey C."/>
            <person name="Henrissat B."/>
            <person name="Grigoriev I.V."/>
            <person name="Martin F.M."/>
            <person name="Perotto S."/>
        </authorList>
    </citation>
    <scope>NUCLEOTIDE SEQUENCE [LARGE SCALE GENOMIC DNA]</scope>
    <source>
        <strain evidence="2 3">ATCC 22711</strain>
    </source>
</reference>
<name>A0A2T3B096_AMORE</name>
<evidence type="ECO:0000313" key="3">
    <source>
        <dbReference type="Proteomes" id="UP000241818"/>
    </source>
</evidence>
<proteinExistence type="predicted"/>
<feature type="chain" id="PRO_5015393865" description="AA1-like domain-containing protein" evidence="1">
    <location>
        <begin position="23"/>
        <end position="179"/>
    </location>
</feature>
<feature type="signal peptide" evidence="1">
    <location>
        <begin position="1"/>
        <end position="22"/>
    </location>
</feature>
<accession>A0A2T3B096</accession>
<keyword evidence="3" id="KW-1185">Reference proteome</keyword>
<dbReference type="EMBL" id="KZ679012">
    <property type="protein sequence ID" value="PSS16829.1"/>
    <property type="molecule type" value="Genomic_DNA"/>
</dbReference>
<sequence length="179" mass="19243">MRFLQLLSLAGVVASTAINALARHNIRSPSTLPSEPALKPRRIASTSGTTIQPFSISDLSAQSFSDPASTSWNRSLSFLFSDPNSNTSTICTHSWTDTRNSSSAPTSYVACDPTSNDENFQWQFTSYTSIQTFSIEFSHGWNDPAFNLSCTVGSAAGFQACSLPAGQDPYRAAVNALTN</sequence>
<evidence type="ECO:0000256" key="1">
    <source>
        <dbReference type="SAM" id="SignalP"/>
    </source>
</evidence>
<evidence type="ECO:0008006" key="4">
    <source>
        <dbReference type="Google" id="ProtNLM"/>
    </source>
</evidence>
<dbReference type="InParanoid" id="A0A2T3B096"/>
<organism evidence="2 3">
    <name type="scientific">Amorphotheca resinae ATCC 22711</name>
    <dbReference type="NCBI Taxonomy" id="857342"/>
    <lineage>
        <taxon>Eukaryota</taxon>
        <taxon>Fungi</taxon>
        <taxon>Dikarya</taxon>
        <taxon>Ascomycota</taxon>
        <taxon>Pezizomycotina</taxon>
        <taxon>Leotiomycetes</taxon>
        <taxon>Helotiales</taxon>
        <taxon>Amorphothecaceae</taxon>
        <taxon>Amorphotheca</taxon>
    </lineage>
</organism>
<dbReference type="Proteomes" id="UP000241818">
    <property type="component" value="Unassembled WGS sequence"/>
</dbReference>
<dbReference type="RefSeq" id="XP_024720337.1">
    <property type="nucleotide sequence ID" value="XM_024868783.1"/>
</dbReference>
<dbReference type="GeneID" id="36576864"/>
<dbReference type="OrthoDB" id="5395704at2759"/>
<dbReference type="AlphaFoldDB" id="A0A2T3B096"/>